<dbReference type="InterPro" id="IPR006569">
    <property type="entry name" value="CID_dom"/>
</dbReference>
<keyword evidence="1 2" id="KW-0694">RNA-binding</keyword>
<dbReference type="Gene3D" id="1.25.40.90">
    <property type="match status" value="1"/>
</dbReference>
<dbReference type="Pfam" id="PF00076">
    <property type="entry name" value="RRM_1"/>
    <property type="match status" value="1"/>
</dbReference>
<dbReference type="PROSITE" id="PS51391">
    <property type="entry name" value="CID"/>
    <property type="match status" value="1"/>
</dbReference>
<protein>
    <submittedName>
        <fullName evidence="8">CSON005033 protein</fullName>
    </submittedName>
</protein>
<evidence type="ECO:0000256" key="2">
    <source>
        <dbReference type="PROSITE-ProRule" id="PRU00176"/>
    </source>
</evidence>
<name>A0A336MQW1_CULSO</name>
<feature type="compositionally biased region" description="Acidic residues" evidence="4">
    <location>
        <begin position="601"/>
        <end position="614"/>
    </location>
</feature>
<dbReference type="InterPro" id="IPR000061">
    <property type="entry name" value="Surp"/>
</dbReference>
<feature type="coiled-coil region" evidence="3">
    <location>
        <begin position="16"/>
        <end position="44"/>
    </location>
</feature>
<dbReference type="Pfam" id="PF01805">
    <property type="entry name" value="Surp"/>
    <property type="match status" value="1"/>
</dbReference>
<dbReference type="InterPro" id="IPR012677">
    <property type="entry name" value="Nucleotide-bd_a/b_plait_sf"/>
</dbReference>
<dbReference type="InterPro" id="IPR035979">
    <property type="entry name" value="RBD_domain_sf"/>
</dbReference>
<feature type="region of interest" description="Disordered" evidence="4">
    <location>
        <begin position="693"/>
        <end position="735"/>
    </location>
</feature>
<dbReference type="SMART" id="SM00360">
    <property type="entry name" value="RRM"/>
    <property type="match status" value="1"/>
</dbReference>
<dbReference type="Pfam" id="PF04818">
    <property type="entry name" value="CID"/>
    <property type="match status" value="1"/>
</dbReference>
<feature type="compositionally biased region" description="Basic and acidic residues" evidence="4">
    <location>
        <begin position="885"/>
        <end position="898"/>
    </location>
</feature>
<feature type="compositionally biased region" description="Basic and acidic residues" evidence="4">
    <location>
        <begin position="826"/>
        <end position="835"/>
    </location>
</feature>
<dbReference type="SMART" id="SM01115">
    <property type="entry name" value="cwf21"/>
    <property type="match status" value="1"/>
</dbReference>
<dbReference type="GO" id="GO:0003723">
    <property type="term" value="F:RNA binding"/>
    <property type="evidence" value="ECO:0007669"/>
    <property type="project" value="UniProtKB-UniRule"/>
</dbReference>
<feature type="domain" description="SURP motif" evidence="6">
    <location>
        <begin position="346"/>
        <end position="389"/>
    </location>
</feature>
<sequence length="931" mass="107907">MKKINESKLQFFQIGSTQERINRKKLEEQKKKEEEEAAANAFKEFVETFQATPAPATAKVWVKAGTYDAGSRKEDTREKGKLYKPTSRLDSEKSALERTQEYAKLLSSETTKKDIGSGKKKGGEKKKSNLELFKEELRQIQEEREERHKYKHIAKTMVQKVHEEDKQQEDKPQKEHGSFDNGDPNTTNLYLGNLNPKISEQELMKLFGKYGPLASIKIMWPRSEEEKSRNRNCGFVAYMSRKDAERALRNLNGIDVMNYEMKMGWGKAVPIMTHPIYIPQPLIDYTMPPPPSGLPFNAQTNGKLQPPQMTSQEYMCDEEKRKEMDEVLSQTIVKVCIPTERPLLMLIHRMIEFVIREGPMFEAIIMNREIDNPMFRFLFENESPAHIYYRWKLFSLLQGDSITEWNEKEFRMFKNGSIWKPPAMNFYTQGMPEELLSEEDLIEPNKGQLSVAQRDRLEDLIRRLTAERKKIADAMIFCIEHAEAADEIAEVICESLCNVSTLPHKKIARLYLVSDVLHNSTVKVQNASFFRMAIENNLVEMFRGLRECHISLESRLKAEGFKVRVMQILRTWEEWAVYSQEFLTKLQNTFLGLPDKPETKEQDEEPPESDEDVDGIPLDGAALLKGALLRTGVSESKSQSPKQMNIYDEDIDGVPLTDDIDGVPLEEEKPVQRAFIPSKWETVDPEQVEAQAVTTSKWDTLPIIAPEPPKIGQSKSESDQSDSDSDSNLGFEDERRTILREIELKTMQYQDDLETGRRSMKSGYTISEQVQHYRKKLIKKVKRKQEESSDSSDSREQQIYREPSPPVISSYSKKSSKRSKRSKSSSYERDYERSNSPKSSRSYKSRSPMTLSRRQDSDSPQSSSHSSSRRYKESRRSRSRSPHSSSERSERRRYDRELSPPVKSSRYESSRDRERYQSSSSSHKKHKRSKY</sequence>
<dbReference type="FunFam" id="3.30.70.330:FF:000177">
    <property type="entry name" value="U2 snRNP-associated SURP motif-containing protein-like isoform X2"/>
    <property type="match status" value="1"/>
</dbReference>
<dbReference type="SUPFAM" id="SSF109905">
    <property type="entry name" value="Surp module (SWAP domain)"/>
    <property type="match status" value="1"/>
</dbReference>
<evidence type="ECO:0000256" key="4">
    <source>
        <dbReference type="SAM" id="MobiDB-lite"/>
    </source>
</evidence>
<dbReference type="Gene3D" id="1.10.10.790">
    <property type="entry name" value="Surp module"/>
    <property type="match status" value="1"/>
</dbReference>
<feature type="compositionally biased region" description="Basic residues" evidence="4">
    <location>
        <begin position="922"/>
        <end position="931"/>
    </location>
</feature>
<proteinExistence type="predicted"/>
<organism evidence="8">
    <name type="scientific">Culicoides sonorensis</name>
    <name type="common">Biting midge</name>
    <dbReference type="NCBI Taxonomy" id="179676"/>
    <lineage>
        <taxon>Eukaryota</taxon>
        <taxon>Metazoa</taxon>
        <taxon>Ecdysozoa</taxon>
        <taxon>Arthropoda</taxon>
        <taxon>Hexapoda</taxon>
        <taxon>Insecta</taxon>
        <taxon>Pterygota</taxon>
        <taxon>Neoptera</taxon>
        <taxon>Endopterygota</taxon>
        <taxon>Diptera</taxon>
        <taxon>Nematocera</taxon>
        <taxon>Chironomoidea</taxon>
        <taxon>Ceratopogonidae</taxon>
        <taxon>Ceratopogoninae</taxon>
        <taxon>Culicoides</taxon>
        <taxon>Monoculicoides</taxon>
    </lineage>
</organism>
<dbReference type="SUPFAM" id="SSF48464">
    <property type="entry name" value="ENTH/VHS domain"/>
    <property type="match status" value="1"/>
</dbReference>
<feature type="compositionally biased region" description="Low complexity" evidence="4">
    <location>
        <begin position="836"/>
        <end position="866"/>
    </location>
</feature>
<dbReference type="PROSITE" id="PS50128">
    <property type="entry name" value="SURP"/>
    <property type="match status" value="1"/>
</dbReference>
<dbReference type="InterPro" id="IPR047488">
    <property type="entry name" value="SR140_cwf21"/>
</dbReference>
<evidence type="ECO:0000259" key="5">
    <source>
        <dbReference type="PROSITE" id="PS50102"/>
    </source>
</evidence>
<dbReference type="SMART" id="SM00648">
    <property type="entry name" value="SWAP"/>
    <property type="match status" value="1"/>
</dbReference>
<dbReference type="GO" id="GO:0006396">
    <property type="term" value="P:RNA processing"/>
    <property type="evidence" value="ECO:0007669"/>
    <property type="project" value="InterPro"/>
</dbReference>
<dbReference type="InterPro" id="IPR013170">
    <property type="entry name" value="mRNA_splic_Cwf21_dom"/>
</dbReference>
<evidence type="ECO:0000259" key="6">
    <source>
        <dbReference type="PROSITE" id="PS50128"/>
    </source>
</evidence>
<dbReference type="InterPro" id="IPR008942">
    <property type="entry name" value="ENTH_VHS"/>
</dbReference>
<dbReference type="Pfam" id="PF08312">
    <property type="entry name" value="cwf21"/>
    <property type="match status" value="1"/>
</dbReference>
<evidence type="ECO:0000313" key="8">
    <source>
        <dbReference type="EMBL" id="SSX32470.1"/>
    </source>
</evidence>
<evidence type="ECO:0000256" key="3">
    <source>
        <dbReference type="SAM" id="Coils"/>
    </source>
</evidence>
<dbReference type="VEuPathDB" id="VectorBase:CSON005033"/>
<dbReference type="InterPro" id="IPR035009">
    <property type="entry name" value="SR140_RRM"/>
</dbReference>
<reference evidence="8" key="1">
    <citation type="submission" date="2018-07" db="EMBL/GenBank/DDBJ databases">
        <authorList>
            <person name="Quirk P.G."/>
            <person name="Krulwich T.A."/>
        </authorList>
    </citation>
    <scope>NUCLEOTIDE SEQUENCE</scope>
</reference>
<feature type="region of interest" description="Disordered" evidence="4">
    <location>
        <begin position="593"/>
        <end position="617"/>
    </location>
</feature>
<feature type="compositionally biased region" description="Basic and acidic residues" evidence="4">
    <location>
        <begin position="70"/>
        <end position="96"/>
    </location>
</feature>
<feature type="domain" description="CID" evidence="7">
    <location>
        <begin position="449"/>
        <end position="594"/>
    </location>
</feature>
<feature type="region of interest" description="Disordered" evidence="4">
    <location>
        <begin position="749"/>
        <end position="931"/>
    </location>
</feature>
<dbReference type="GO" id="GO:0005634">
    <property type="term" value="C:nucleus"/>
    <property type="evidence" value="ECO:0007669"/>
    <property type="project" value="TreeGrafter"/>
</dbReference>
<dbReference type="PROSITE" id="PS50102">
    <property type="entry name" value="RRM"/>
    <property type="match status" value="1"/>
</dbReference>
<feature type="compositionally biased region" description="Basic and acidic residues" evidence="4">
    <location>
        <begin position="160"/>
        <end position="178"/>
    </location>
</feature>
<dbReference type="InterPro" id="IPR051485">
    <property type="entry name" value="SR-CTD_assoc_factor"/>
</dbReference>
<feature type="region of interest" description="Disordered" evidence="4">
    <location>
        <begin position="159"/>
        <end position="188"/>
    </location>
</feature>
<feature type="compositionally biased region" description="Basic residues" evidence="4">
    <location>
        <begin position="814"/>
        <end position="823"/>
    </location>
</feature>
<gene>
    <name evidence="8" type="primary">CSON005033</name>
</gene>
<dbReference type="SMART" id="SM00582">
    <property type="entry name" value="RPR"/>
    <property type="match status" value="1"/>
</dbReference>
<feature type="region of interest" description="Disordered" evidence="4">
    <location>
        <begin position="69"/>
        <end position="96"/>
    </location>
</feature>
<evidence type="ECO:0000259" key="7">
    <source>
        <dbReference type="PROSITE" id="PS51391"/>
    </source>
</evidence>
<feature type="compositionally biased region" description="Basic residues" evidence="4">
    <location>
        <begin position="772"/>
        <end position="783"/>
    </location>
</feature>
<feature type="compositionally biased region" description="Basic and acidic residues" evidence="4">
    <location>
        <begin position="905"/>
        <end position="916"/>
    </location>
</feature>
<dbReference type="EMBL" id="UFQT01002034">
    <property type="protein sequence ID" value="SSX32470.1"/>
    <property type="molecule type" value="Genomic_DNA"/>
</dbReference>
<dbReference type="Gene3D" id="6.10.140.420">
    <property type="match status" value="1"/>
</dbReference>
<keyword evidence="3" id="KW-0175">Coiled coil</keyword>
<evidence type="ECO:0000256" key="1">
    <source>
        <dbReference type="ARBA" id="ARBA00022884"/>
    </source>
</evidence>
<dbReference type="CDD" id="cd12223">
    <property type="entry name" value="RRM_SR140"/>
    <property type="match status" value="1"/>
</dbReference>
<accession>A0A336MQW1</accession>
<dbReference type="AlphaFoldDB" id="A0A336MQW1"/>
<dbReference type="InterPro" id="IPR000504">
    <property type="entry name" value="RRM_dom"/>
</dbReference>
<feature type="compositionally biased region" description="Basic and acidic residues" evidence="4">
    <location>
        <begin position="784"/>
        <end position="799"/>
    </location>
</feature>
<dbReference type="PANTHER" id="PTHR23140">
    <property type="entry name" value="RNA PROCESSING PROTEIN LD23810P"/>
    <property type="match status" value="1"/>
</dbReference>
<dbReference type="InterPro" id="IPR035967">
    <property type="entry name" value="SWAP/Surp_sf"/>
</dbReference>
<dbReference type="OMA" id="RRPHICA"/>
<dbReference type="Gene3D" id="3.30.70.330">
    <property type="match status" value="1"/>
</dbReference>
<dbReference type="SUPFAM" id="SSF54928">
    <property type="entry name" value="RNA-binding domain, RBD"/>
    <property type="match status" value="1"/>
</dbReference>
<feature type="domain" description="RRM" evidence="5">
    <location>
        <begin position="187"/>
        <end position="268"/>
    </location>
</feature>
<dbReference type="CDD" id="cd21370">
    <property type="entry name" value="cwf21_SR140"/>
    <property type="match status" value="1"/>
</dbReference>
<dbReference type="PANTHER" id="PTHR23140:SF0">
    <property type="entry name" value="U2 SNRNP-ASSOCIATED SURP MOTIF-CONTAINING PROTEIN"/>
    <property type="match status" value="1"/>
</dbReference>